<evidence type="ECO:0000256" key="9">
    <source>
        <dbReference type="SAM" id="MobiDB-lite"/>
    </source>
</evidence>
<feature type="domain" description="K+ potassium transporter C-terminal" evidence="12">
    <location>
        <begin position="588"/>
        <end position="810"/>
    </location>
</feature>
<protein>
    <submittedName>
        <fullName evidence="13">Potassium transporter</fullName>
    </submittedName>
</protein>
<dbReference type="NCBIfam" id="TIGR00794">
    <property type="entry name" value="kup"/>
    <property type="match status" value="1"/>
</dbReference>
<dbReference type="InterPro" id="IPR003855">
    <property type="entry name" value="K+_transporter"/>
</dbReference>
<feature type="transmembrane region" description="Helical" evidence="10">
    <location>
        <begin position="112"/>
        <end position="134"/>
    </location>
</feature>
<dbReference type="Pfam" id="PF22776">
    <property type="entry name" value="K_trans_C"/>
    <property type="match status" value="1"/>
</dbReference>
<gene>
    <name evidence="13" type="ORF">K458DRAFT_405987</name>
</gene>
<feature type="transmembrane region" description="Helical" evidence="10">
    <location>
        <begin position="498"/>
        <end position="519"/>
    </location>
</feature>
<evidence type="ECO:0000256" key="10">
    <source>
        <dbReference type="SAM" id="Phobius"/>
    </source>
</evidence>
<comment type="subcellular location">
    <subcellularLocation>
        <location evidence="1">Membrane</location>
        <topology evidence="1">Multi-pass membrane protein</topology>
    </subcellularLocation>
</comment>
<evidence type="ECO:0000256" key="3">
    <source>
        <dbReference type="ARBA" id="ARBA00022538"/>
    </source>
</evidence>
<dbReference type="OrthoDB" id="504708at2759"/>
<accession>A0A6G1IWI7</accession>
<dbReference type="AlphaFoldDB" id="A0A6G1IWI7"/>
<feature type="transmembrane region" description="Helical" evidence="10">
    <location>
        <begin position="239"/>
        <end position="258"/>
    </location>
</feature>
<dbReference type="EMBL" id="MU005588">
    <property type="protein sequence ID" value="KAF2682249.1"/>
    <property type="molecule type" value="Genomic_DNA"/>
</dbReference>
<feature type="domain" description="K+ potassium transporter integral membrane" evidence="11">
    <location>
        <begin position="80"/>
        <end position="565"/>
    </location>
</feature>
<dbReference type="GO" id="GO:0016020">
    <property type="term" value="C:membrane"/>
    <property type="evidence" value="ECO:0007669"/>
    <property type="project" value="UniProtKB-SubCell"/>
</dbReference>
<evidence type="ECO:0000256" key="1">
    <source>
        <dbReference type="ARBA" id="ARBA00004141"/>
    </source>
</evidence>
<feature type="transmembrane region" description="Helical" evidence="10">
    <location>
        <begin position="71"/>
        <end position="92"/>
    </location>
</feature>
<feature type="transmembrane region" description="Helical" evidence="10">
    <location>
        <begin position="201"/>
        <end position="219"/>
    </location>
</feature>
<keyword evidence="5" id="KW-0630">Potassium</keyword>
<keyword evidence="2" id="KW-0813">Transport</keyword>
<feature type="transmembrane region" description="Helical" evidence="10">
    <location>
        <begin position="316"/>
        <end position="335"/>
    </location>
</feature>
<feature type="transmembrane region" description="Helical" evidence="10">
    <location>
        <begin position="465"/>
        <end position="491"/>
    </location>
</feature>
<evidence type="ECO:0000256" key="4">
    <source>
        <dbReference type="ARBA" id="ARBA00022692"/>
    </source>
</evidence>
<keyword evidence="7" id="KW-0406">Ion transport</keyword>
<feature type="transmembrane region" description="Helical" evidence="10">
    <location>
        <begin position="387"/>
        <end position="418"/>
    </location>
</feature>
<evidence type="ECO:0000256" key="5">
    <source>
        <dbReference type="ARBA" id="ARBA00022958"/>
    </source>
</evidence>
<feature type="transmembrane region" description="Helical" evidence="10">
    <location>
        <begin position="270"/>
        <end position="290"/>
    </location>
</feature>
<name>A0A6G1IWI7_9PLEO</name>
<feature type="transmembrane region" description="Helical" evidence="10">
    <location>
        <begin position="525"/>
        <end position="542"/>
    </location>
</feature>
<keyword evidence="14" id="KW-1185">Reference proteome</keyword>
<dbReference type="PANTHER" id="PTHR30540">
    <property type="entry name" value="OSMOTIC STRESS POTASSIUM TRANSPORTER"/>
    <property type="match status" value="1"/>
</dbReference>
<evidence type="ECO:0000256" key="8">
    <source>
        <dbReference type="ARBA" id="ARBA00023136"/>
    </source>
</evidence>
<dbReference type="InterPro" id="IPR053951">
    <property type="entry name" value="K_trans_N"/>
</dbReference>
<keyword evidence="8 10" id="KW-0472">Membrane</keyword>
<organism evidence="13 14">
    <name type="scientific">Lentithecium fluviatile CBS 122367</name>
    <dbReference type="NCBI Taxonomy" id="1168545"/>
    <lineage>
        <taxon>Eukaryota</taxon>
        <taxon>Fungi</taxon>
        <taxon>Dikarya</taxon>
        <taxon>Ascomycota</taxon>
        <taxon>Pezizomycotina</taxon>
        <taxon>Dothideomycetes</taxon>
        <taxon>Pleosporomycetidae</taxon>
        <taxon>Pleosporales</taxon>
        <taxon>Massarineae</taxon>
        <taxon>Lentitheciaceae</taxon>
        <taxon>Lentithecium</taxon>
    </lineage>
</organism>
<feature type="transmembrane region" description="Helical" evidence="10">
    <location>
        <begin position="347"/>
        <end position="367"/>
    </location>
</feature>
<dbReference type="InterPro" id="IPR053952">
    <property type="entry name" value="K_trans_C"/>
</dbReference>
<proteinExistence type="predicted"/>
<evidence type="ECO:0000256" key="7">
    <source>
        <dbReference type="ARBA" id="ARBA00023065"/>
    </source>
</evidence>
<evidence type="ECO:0000256" key="2">
    <source>
        <dbReference type="ARBA" id="ARBA00022448"/>
    </source>
</evidence>
<keyword evidence="6 10" id="KW-1133">Transmembrane helix</keyword>
<evidence type="ECO:0000259" key="12">
    <source>
        <dbReference type="Pfam" id="PF22776"/>
    </source>
</evidence>
<evidence type="ECO:0000259" key="11">
    <source>
        <dbReference type="Pfam" id="PF02705"/>
    </source>
</evidence>
<feature type="region of interest" description="Disordered" evidence="9">
    <location>
        <begin position="1"/>
        <end position="23"/>
    </location>
</feature>
<dbReference type="PANTHER" id="PTHR30540:SF83">
    <property type="entry name" value="K+ POTASSIUM TRANSPORTER"/>
    <property type="match status" value="1"/>
</dbReference>
<feature type="transmembrane region" description="Helical" evidence="10">
    <location>
        <begin position="439"/>
        <end position="459"/>
    </location>
</feature>
<reference evidence="13" key="1">
    <citation type="journal article" date="2020" name="Stud. Mycol.">
        <title>101 Dothideomycetes genomes: a test case for predicting lifestyles and emergence of pathogens.</title>
        <authorList>
            <person name="Haridas S."/>
            <person name="Albert R."/>
            <person name="Binder M."/>
            <person name="Bloem J."/>
            <person name="Labutti K."/>
            <person name="Salamov A."/>
            <person name="Andreopoulos B."/>
            <person name="Baker S."/>
            <person name="Barry K."/>
            <person name="Bills G."/>
            <person name="Bluhm B."/>
            <person name="Cannon C."/>
            <person name="Castanera R."/>
            <person name="Culley D."/>
            <person name="Daum C."/>
            <person name="Ezra D."/>
            <person name="Gonzalez J."/>
            <person name="Henrissat B."/>
            <person name="Kuo A."/>
            <person name="Liang C."/>
            <person name="Lipzen A."/>
            <person name="Lutzoni F."/>
            <person name="Magnuson J."/>
            <person name="Mondo S."/>
            <person name="Nolan M."/>
            <person name="Ohm R."/>
            <person name="Pangilinan J."/>
            <person name="Park H.-J."/>
            <person name="Ramirez L."/>
            <person name="Alfaro M."/>
            <person name="Sun H."/>
            <person name="Tritt A."/>
            <person name="Yoshinaga Y."/>
            <person name="Zwiers L.-H."/>
            <person name="Turgeon B."/>
            <person name="Goodwin S."/>
            <person name="Spatafora J."/>
            <person name="Crous P."/>
            <person name="Grigoriev I."/>
        </authorList>
    </citation>
    <scope>NUCLEOTIDE SEQUENCE</scope>
    <source>
        <strain evidence="13">CBS 122367</strain>
    </source>
</reference>
<keyword evidence="4 10" id="KW-0812">Transmembrane</keyword>
<keyword evidence="3" id="KW-0633">Potassium transport</keyword>
<dbReference type="Pfam" id="PF02705">
    <property type="entry name" value="K_trans"/>
    <property type="match status" value="1"/>
</dbReference>
<evidence type="ECO:0000313" key="13">
    <source>
        <dbReference type="EMBL" id="KAF2682249.1"/>
    </source>
</evidence>
<sequence length="813" mass="90529">MEPTVHFGDGLRPRKQNDDDLDVGGVVPLRVRSRSRGTRSSLEAYKARVEEHAEDEDAGLRSEGDYKQKQIFSIGQIFVLAYQATGVIYGDIGTSPLYVYSSTFTEAPDRQNLLGALSLILWSITLMVTIKYVLIILRADNDGEGGTFSTYSLLSRYANISNRDPREATMIRMERQLTQDLGRSTKTVRSTIEKTRFFRNLLKTIGVLAVSMVMADGVLTPAQSVLGAVQGLSVVKPDITKPTIVGVTCAILILLFLLQPLGISRITIVFSPVVMLWLALNAGFGIYNLARYDYTILKAFNPYYGFDYLIRNKYEGWRSLGGILLAFTGVEALFADIGAFSRQAVQISWLGYAFPCLLLAYSGQAAFISEHPDAYSNPFYNCVPKGWLIPSLIIAIAAAIVASQAMITATFQLLAQIMKLSYFPQIKVVHTSKKYHGQLYVPAVNWLLMIGTVLVAAIYNNTTSLGNAYGVCVMFVTFFDTSMVTLVAILVWRIKPYFVLLPWATIACLDGAFLSSALVKVPDGAWFTILLATLLASIFILWRFGKEQQWFAEAEDRFPTTHFVKTNDDGRLQLTEMYGGKNVSSIEGFGIFFDKAGETTPIVFSQFIRKLTTAPEVIVFFHLRPLEIPSVAYEDRYHVSRLAIPNCYRLVVRHGYMDEVITPDLASLIYEKVRNHIVARALDREGERQPAPMATGTDLGNTTDLTKINAKLDVSEKTESLPSSSDPSARQAPTPTLSASSTTARLTSIERAFNHEVLYIMGKEQMKVRTGTSFVRKVLLQAFLFIRDNTRTKIASLDVDRDRVIEVGFVKDV</sequence>
<evidence type="ECO:0000313" key="14">
    <source>
        <dbReference type="Proteomes" id="UP000799291"/>
    </source>
</evidence>
<evidence type="ECO:0000256" key="6">
    <source>
        <dbReference type="ARBA" id="ARBA00022989"/>
    </source>
</evidence>
<dbReference type="GO" id="GO:0015079">
    <property type="term" value="F:potassium ion transmembrane transporter activity"/>
    <property type="evidence" value="ECO:0007669"/>
    <property type="project" value="InterPro"/>
</dbReference>
<feature type="compositionally biased region" description="Low complexity" evidence="9">
    <location>
        <begin position="732"/>
        <end position="742"/>
    </location>
</feature>
<feature type="region of interest" description="Disordered" evidence="9">
    <location>
        <begin position="716"/>
        <end position="742"/>
    </location>
</feature>
<feature type="compositionally biased region" description="Basic and acidic residues" evidence="9">
    <location>
        <begin position="9"/>
        <end position="18"/>
    </location>
</feature>
<dbReference type="Proteomes" id="UP000799291">
    <property type="component" value="Unassembled WGS sequence"/>
</dbReference>